<keyword evidence="6" id="KW-0804">Transcription</keyword>
<dbReference type="Pfam" id="PF23869">
    <property type="entry name" value="Beta-prop_WDR75_1st"/>
    <property type="match status" value="1"/>
</dbReference>
<keyword evidence="2" id="KW-0690">Ribosome biogenesis</keyword>
<dbReference type="SMART" id="SM00320">
    <property type="entry name" value="WD40"/>
    <property type="match status" value="4"/>
</dbReference>
<evidence type="ECO:0000256" key="3">
    <source>
        <dbReference type="ARBA" id="ARBA00022552"/>
    </source>
</evidence>
<feature type="domain" description="WD repeat-containing protein 75 second beta-propeller" evidence="10">
    <location>
        <begin position="378"/>
        <end position="580"/>
    </location>
</feature>
<dbReference type="InterPro" id="IPR011047">
    <property type="entry name" value="Quinoprotein_ADH-like_sf"/>
</dbReference>
<keyword evidence="7" id="KW-0539">Nucleus</keyword>
<keyword evidence="3" id="KW-0698">rRNA processing</keyword>
<feature type="repeat" description="WD" evidence="8">
    <location>
        <begin position="477"/>
        <end position="522"/>
    </location>
</feature>
<dbReference type="EnsemblMetazoa" id="AFUN022166-RA">
    <property type="protein sequence ID" value="AFUN022166-PA"/>
    <property type="gene ID" value="AFUN022166"/>
</dbReference>
<evidence type="ECO:0000256" key="4">
    <source>
        <dbReference type="ARBA" id="ARBA00022574"/>
    </source>
</evidence>
<dbReference type="VEuPathDB" id="VectorBase:AFUN022166"/>
<evidence type="ECO:0000259" key="10">
    <source>
        <dbReference type="Pfam" id="PF23769"/>
    </source>
</evidence>
<keyword evidence="4 8" id="KW-0853">WD repeat</keyword>
<dbReference type="GO" id="GO:0045943">
    <property type="term" value="P:positive regulation of transcription by RNA polymerase I"/>
    <property type="evidence" value="ECO:0007669"/>
    <property type="project" value="InterPro"/>
</dbReference>
<dbReference type="Gene3D" id="2.130.10.10">
    <property type="entry name" value="YVTN repeat-like/Quinoprotein amine dehydrogenase"/>
    <property type="match status" value="2"/>
</dbReference>
<dbReference type="PANTHER" id="PTHR44215:SF1">
    <property type="entry name" value="WD REPEAT-CONTAINING PROTEIN 75"/>
    <property type="match status" value="1"/>
</dbReference>
<dbReference type="GO" id="GO:0003723">
    <property type="term" value="F:RNA binding"/>
    <property type="evidence" value="ECO:0007669"/>
    <property type="project" value="InterPro"/>
</dbReference>
<name>A0A4Y0BRK4_ANOFN</name>
<proteinExistence type="predicted"/>
<dbReference type="PANTHER" id="PTHR44215">
    <property type="entry name" value="WD REPEAT-CONTAINING PROTEIN 75"/>
    <property type="match status" value="1"/>
</dbReference>
<organism evidence="11">
    <name type="scientific">Anopheles funestus</name>
    <name type="common">African malaria mosquito</name>
    <dbReference type="NCBI Taxonomy" id="62324"/>
    <lineage>
        <taxon>Eukaryota</taxon>
        <taxon>Metazoa</taxon>
        <taxon>Ecdysozoa</taxon>
        <taxon>Arthropoda</taxon>
        <taxon>Hexapoda</taxon>
        <taxon>Insecta</taxon>
        <taxon>Pterygota</taxon>
        <taxon>Neoptera</taxon>
        <taxon>Endopterygota</taxon>
        <taxon>Diptera</taxon>
        <taxon>Nematocera</taxon>
        <taxon>Culicoidea</taxon>
        <taxon>Culicidae</taxon>
        <taxon>Anophelinae</taxon>
        <taxon>Anopheles</taxon>
    </lineage>
</organism>
<accession>A0A4Y0BRK4</accession>
<dbReference type="SUPFAM" id="SSF50998">
    <property type="entry name" value="Quinoprotein alcohol dehydrogenase-like"/>
    <property type="match status" value="1"/>
</dbReference>
<feature type="domain" description="WD repeat-containing protein 75 second beta-propeller" evidence="10">
    <location>
        <begin position="802"/>
        <end position="918"/>
    </location>
</feature>
<sequence>MHKPGELPSADVEQQSGKLEAPTANMDLEEGLRIRRIAGGCIVKYPPIFSTDGRLLFVINEKNIQAFSAITGELVHNYENIPDGKLLVGMVIDATNSKYIYGCTSEGMILSWKIDSGVRHDTYLVHNAPKFYVESFHIVYDENDMSSFLMLGTLYTRVFMQFCPRQRKRLDIINITLYDAQSTKHTNNDVKNVQIMAAAGGRRLNYFAYIAKNRWYWCRLRPKFYFDSRPHCSDLVPQLIACHPVEAIVGVCDKMGRVVLYRNFLEKRRPVPETYHWHAQTVKALAFGNYGSHFYSGGFERCLVKWEVGMQKTDKILARLSDTVLHIVMGPDGAKLAFSTADNAIQILNATLKPIAVVQNFSGVSTVITEQPLFPAGLRVNPRTQAVVLNGREGCIQFFSTYTKSLLYTLDITLRNNNTVEDQTIIHNTVVTNIAINSYWLATVESWSDNQYSMEMRLKFWKYDESHQTYALRSNFENVHNGGVNDIAFSSSTRERDLQCATAGQDRRIKVWSIEDTQTADGGEKLVWTYVGSVQHRNLPVKSLSFSQDASLLAGGFGNVLCTWNAETLQLKCALSAPNGVDGCVNRSIIMVPTSAKQPNASKTPKKEKSYEDVRAKIITDMMVLLNGKEKSSRTDELNSDCKQNGRYIHIEQQGKHCKASTISRQFKKLIMQRIAANVHLSMVQRAELFHTLAIVCRTTNDSRKLILQKLVTTGRPNHKTVQHLHKLIENVDTRTLYREYRRLTNFERRKLPSISGKSLENVFLCSENQNKYKDSANDAAVSTNKTNARKEDRAVPIKSFAQIQKVIFCCGQFSHLLLICTENRLIVWNLLTLKIHVSVLLTIDQIVLDPFTNLIAAFTKQNEVYVFLPNIPMPLYHRINMPKVFGAAWIPRRYPRSQSFNVDWQATSQLFFLDENQELLQLVSDTDEESLGPVVCMNEPTISFNTPFAAMLNKQTTGATNVQPYAGRAEAGITFGNASNAALKDIISSSSHTMAPISLLCKDFLRSMLVVEERRAKHNHVPSSNQRTTTTVADNDRNSAPDAGTEMQESDDEESLINDGNVAHKKRLSRNLAQAEKDRMIKNKTSSYGTGKEEANLRKLLDEPIDLAFL</sequence>
<evidence type="ECO:0000256" key="2">
    <source>
        <dbReference type="ARBA" id="ARBA00022517"/>
    </source>
</evidence>
<dbReference type="Pfam" id="PF23769">
    <property type="entry name" value="Beta-prop_WDR75_2nd"/>
    <property type="match status" value="2"/>
</dbReference>
<dbReference type="PROSITE" id="PS50082">
    <property type="entry name" value="WD_REPEATS_2"/>
    <property type="match status" value="1"/>
</dbReference>
<dbReference type="InterPro" id="IPR015943">
    <property type="entry name" value="WD40/YVTN_repeat-like_dom_sf"/>
</dbReference>
<dbReference type="GO" id="GO:2000234">
    <property type="term" value="P:positive regulation of rRNA processing"/>
    <property type="evidence" value="ECO:0007669"/>
    <property type="project" value="TreeGrafter"/>
</dbReference>
<evidence type="ECO:0000256" key="9">
    <source>
        <dbReference type="SAM" id="MobiDB-lite"/>
    </source>
</evidence>
<evidence type="ECO:0000256" key="6">
    <source>
        <dbReference type="ARBA" id="ARBA00023163"/>
    </source>
</evidence>
<dbReference type="InterPro" id="IPR053826">
    <property type="entry name" value="WDR75"/>
</dbReference>
<dbReference type="InterPro" id="IPR057644">
    <property type="entry name" value="Beta-prop_WDR75_2nd"/>
</dbReference>
<evidence type="ECO:0000256" key="1">
    <source>
        <dbReference type="ARBA" id="ARBA00004604"/>
    </source>
</evidence>
<evidence type="ECO:0000256" key="8">
    <source>
        <dbReference type="PROSITE-ProRule" id="PRU00221"/>
    </source>
</evidence>
<feature type="region of interest" description="Disordered" evidence="9">
    <location>
        <begin position="1017"/>
        <end position="1062"/>
    </location>
</feature>
<evidence type="ECO:0000256" key="7">
    <source>
        <dbReference type="ARBA" id="ARBA00023242"/>
    </source>
</evidence>
<feature type="region of interest" description="Disordered" evidence="9">
    <location>
        <begin position="1"/>
        <end position="21"/>
    </location>
</feature>
<evidence type="ECO:0000313" key="11">
    <source>
        <dbReference type="EnsemblMetazoa" id="AFUN022166-PA"/>
    </source>
</evidence>
<protein>
    <recommendedName>
        <fullName evidence="10">WD repeat-containing protein 75 second beta-propeller domain-containing protein</fullName>
    </recommendedName>
</protein>
<feature type="compositionally biased region" description="Polar residues" evidence="9">
    <location>
        <begin position="1022"/>
        <end position="1034"/>
    </location>
</feature>
<dbReference type="InterPro" id="IPR001680">
    <property type="entry name" value="WD40_rpt"/>
</dbReference>
<evidence type="ECO:0000256" key="5">
    <source>
        <dbReference type="ARBA" id="ARBA00022737"/>
    </source>
</evidence>
<dbReference type="GO" id="GO:0006364">
    <property type="term" value="P:rRNA processing"/>
    <property type="evidence" value="ECO:0007669"/>
    <property type="project" value="UniProtKB-KW"/>
</dbReference>
<dbReference type="GO" id="GO:0032040">
    <property type="term" value="C:small-subunit processome"/>
    <property type="evidence" value="ECO:0007669"/>
    <property type="project" value="InterPro"/>
</dbReference>
<dbReference type="AlphaFoldDB" id="A0A4Y0BRK4"/>
<dbReference type="STRING" id="62324.A0A4Y0BRK4"/>
<comment type="subcellular location">
    <subcellularLocation>
        <location evidence="1">Nucleus</location>
        <location evidence="1">Nucleolus</location>
    </subcellularLocation>
</comment>
<keyword evidence="5" id="KW-0677">Repeat</keyword>
<reference evidence="11" key="1">
    <citation type="submission" date="2020-05" db="UniProtKB">
        <authorList>
            <consortium name="EnsemblMetazoa"/>
        </authorList>
    </citation>
    <scope>IDENTIFICATION</scope>
    <source>
        <strain evidence="11">FUMOZ</strain>
    </source>
</reference>
<dbReference type="VEuPathDB" id="VectorBase:AFUN2_012565"/>